<keyword evidence="3 5" id="KW-0963">Cytoplasm</keyword>
<dbReference type="AlphaFoldDB" id="D7CM33"/>
<evidence type="ECO:0000313" key="9">
    <source>
        <dbReference type="Proteomes" id="UP000000378"/>
    </source>
</evidence>
<dbReference type="FunFam" id="1.10.132.20:FF:000001">
    <property type="entry name" value="Ribosome-recycling factor"/>
    <property type="match status" value="1"/>
</dbReference>
<accession>D7CM33</accession>
<keyword evidence="4 5" id="KW-0648">Protein biosynthesis</keyword>
<dbReference type="KEGG" id="slp:Slip_0989"/>
<dbReference type="Proteomes" id="UP000000378">
    <property type="component" value="Chromosome"/>
</dbReference>
<reference evidence="9" key="1">
    <citation type="journal article" date="2010" name="Stand. Genomic Sci.">
        <title>Complete genome sequence of Syntrophothermus lipocalidus type strain (TGB-C1T).</title>
        <authorList>
            <consortium name="US DOE Joint Genome Institute (JGI-PGF)"/>
            <person name="Djao O."/>
            <person name="Zhang X."/>
            <person name="Lucas S."/>
            <person name="Lapidus A."/>
            <person name="Glavina Del Rio T."/>
            <person name="Nolan M."/>
            <person name="Tice H."/>
            <person name="Cheng J."/>
            <person name="Han C."/>
            <person name="Tapia R."/>
            <person name="Goodwin L."/>
            <person name="Pitluck S."/>
            <person name="Liolios K."/>
            <person name="Ivanova N."/>
            <person name="Mavromatis K."/>
            <person name="Mikhailova N."/>
            <person name="Ovchinnikova G."/>
            <person name="Pati A."/>
            <person name="Brambilla E."/>
            <person name="Chen A."/>
            <person name="Palaniappan K."/>
            <person name="Land M."/>
            <person name="Hauser L."/>
            <person name="Chang Y."/>
            <person name="Jeffries C."/>
            <person name="Rohde M."/>
            <person name="Sikorski J."/>
            <person name="Spring S."/>
            <person name="Goker M."/>
            <person name="Detter J."/>
            <person name="Woyke T."/>
            <person name="Bristow J."/>
            <person name="Eisen J."/>
            <person name="Markowitz V."/>
            <person name="Hugenholtz P."/>
            <person name="Kyrpides N."/>
            <person name="Klenk H."/>
        </authorList>
    </citation>
    <scope>NUCLEOTIDE SEQUENCE [LARGE SCALE GENOMIC DNA]</scope>
    <source>
        <strain evidence="9">DSM 12680 / TGB-C1</strain>
    </source>
</reference>
<keyword evidence="9" id="KW-1185">Reference proteome</keyword>
<reference evidence="8 9" key="2">
    <citation type="journal article" date="2010" name="Stand. Genomic Sci.">
        <title>Complete genome sequence of Syntrophothermus lipocalidus type strain (TGB-C1).</title>
        <authorList>
            <person name="Djao O.D."/>
            <person name="Zhang X."/>
            <person name="Lucas S."/>
            <person name="Lapidus A."/>
            <person name="Del Rio T.G."/>
            <person name="Nolan M."/>
            <person name="Tice H."/>
            <person name="Cheng J.F."/>
            <person name="Han C."/>
            <person name="Tapia R."/>
            <person name="Goodwin L."/>
            <person name="Pitluck S."/>
            <person name="Liolios K."/>
            <person name="Ivanova N."/>
            <person name="Mavromatis K."/>
            <person name="Mikhailova N."/>
            <person name="Ovchinnikova G."/>
            <person name="Pati A."/>
            <person name="Brambilla E."/>
            <person name="Chen A."/>
            <person name="Palaniappan K."/>
            <person name="Land M."/>
            <person name="Hauser L."/>
            <person name="Chang Y.J."/>
            <person name="Jeffries C.D."/>
            <person name="Rohde M."/>
            <person name="Sikorski J."/>
            <person name="Spring S."/>
            <person name="Goker M."/>
            <person name="Detter J.C."/>
            <person name="Woyke T."/>
            <person name="Bristow J."/>
            <person name="Eisen J.A."/>
            <person name="Markowitz V."/>
            <person name="Hugenholtz P."/>
            <person name="Kyrpides N.C."/>
            <person name="Klenk H.P."/>
        </authorList>
    </citation>
    <scope>NUCLEOTIDE SEQUENCE [LARGE SCALE GENOMIC DNA]</scope>
    <source>
        <strain evidence="9">DSM 12680 / TGB-C1</strain>
    </source>
</reference>
<dbReference type="NCBIfam" id="TIGR00496">
    <property type="entry name" value="frr"/>
    <property type="match status" value="1"/>
</dbReference>
<comment type="subcellular location">
    <subcellularLocation>
        <location evidence="1 5">Cytoplasm</location>
    </subcellularLocation>
</comment>
<evidence type="ECO:0000256" key="6">
    <source>
        <dbReference type="SAM" id="Coils"/>
    </source>
</evidence>
<evidence type="ECO:0000259" key="7">
    <source>
        <dbReference type="Pfam" id="PF01765"/>
    </source>
</evidence>
<evidence type="ECO:0000256" key="5">
    <source>
        <dbReference type="HAMAP-Rule" id="MF_00040"/>
    </source>
</evidence>
<comment type="similarity">
    <text evidence="2 5">Belongs to the RRF family.</text>
</comment>
<dbReference type="FunFam" id="3.30.1360.40:FF:000001">
    <property type="entry name" value="Ribosome-recycling factor"/>
    <property type="match status" value="1"/>
</dbReference>
<dbReference type="HOGENOM" id="CLU_073981_2_0_9"/>
<dbReference type="EMBL" id="CP002048">
    <property type="protein sequence ID" value="ADI01768.1"/>
    <property type="molecule type" value="Genomic_DNA"/>
</dbReference>
<dbReference type="PANTHER" id="PTHR20982">
    <property type="entry name" value="RIBOSOME RECYCLING FACTOR"/>
    <property type="match status" value="1"/>
</dbReference>
<dbReference type="GO" id="GO:0005737">
    <property type="term" value="C:cytoplasm"/>
    <property type="evidence" value="ECO:0007669"/>
    <property type="project" value="UniProtKB-SubCell"/>
</dbReference>
<keyword evidence="6" id="KW-0175">Coiled coil</keyword>
<dbReference type="InterPro" id="IPR002661">
    <property type="entry name" value="Ribosome_recyc_fac"/>
</dbReference>
<dbReference type="HAMAP" id="MF_00040">
    <property type="entry name" value="RRF"/>
    <property type="match status" value="1"/>
</dbReference>
<sequence>MAKEVKEIVKDVESRMKKTVEHLVKDLASLRAGRANPAMLDKITVEYYGQPTPINQLGNIGVPEPRMLVIQPWDKTAIPEIEKAILKSDLGVNPTNDGNVIRIAIPPLTEERRKEMVKMVRKRAEEAKVAVRNLRREANDEIKLAEKEKLISEDEAKKRLDEIQKLTDNTIKDIDKVLQTKEKDIMEV</sequence>
<evidence type="ECO:0000313" key="8">
    <source>
        <dbReference type="EMBL" id="ADI01768.1"/>
    </source>
</evidence>
<comment type="function">
    <text evidence="5">Responsible for the release of ribosomes from messenger RNA at the termination of protein biosynthesis. May increase the efficiency of translation by recycling ribosomes from one round of translation to another.</text>
</comment>
<gene>
    <name evidence="5" type="primary">frr</name>
    <name evidence="8" type="ordered locus">Slip_0989</name>
</gene>
<dbReference type="eggNOG" id="COG0233">
    <property type="taxonomic scope" value="Bacteria"/>
</dbReference>
<dbReference type="STRING" id="643648.Slip_0989"/>
<dbReference type="InterPro" id="IPR036191">
    <property type="entry name" value="RRF_sf"/>
</dbReference>
<dbReference type="OrthoDB" id="9804006at2"/>
<dbReference type="PANTHER" id="PTHR20982:SF3">
    <property type="entry name" value="MITOCHONDRIAL RIBOSOME RECYCLING FACTOR PSEUDO 1"/>
    <property type="match status" value="1"/>
</dbReference>
<dbReference type="GO" id="GO:0043023">
    <property type="term" value="F:ribosomal large subunit binding"/>
    <property type="evidence" value="ECO:0007669"/>
    <property type="project" value="TreeGrafter"/>
</dbReference>
<organism evidence="8 9">
    <name type="scientific">Syntrophothermus lipocalidus (strain DSM 12680 / TGB-C1)</name>
    <dbReference type="NCBI Taxonomy" id="643648"/>
    <lineage>
        <taxon>Bacteria</taxon>
        <taxon>Bacillati</taxon>
        <taxon>Bacillota</taxon>
        <taxon>Clostridia</taxon>
        <taxon>Eubacteriales</taxon>
        <taxon>Syntrophomonadaceae</taxon>
        <taxon>Syntrophothermus</taxon>
    </lineage>
</organism>
<dbReference type="SUPFAM" id="SSF55194">
    <property type="entry name" value="Ribosome recycling factor, RRF"/>
    <property type="match status" value="1"/>
</dbReference>
<evidence type="ECO:0000256" key="1">
    <source>
        <dbReference type="ARBA" id="ARBA00004496"/>
    </source>
</evidence>
<evidence type="ECO:0000256" key="2">
    <source>
        <dbReference type="ARBA" id="ARBA00005912"/>
    </source>
</evidence>
<proteinExistence type="inferred from homology"/>
<dbReference type="InterPro" id="IPR023584">
    <property type="entry name" value="Ribosome_recyc_fac_dom"/>
</dbReference>
<feature type="domain" description="Ribosome recycling factor" evidence="7">
    <location>
        <begin position="25"/>
        <end position="186"/>
    </location>
</feature>
<dbReference type="GO" id="GO:0006415">
    <property type="term" value="P:translational termination"/>
    <property type="evidence" value="ECO:0007669"/>
    <property type="project" value="UniProtKB-UniRule"/>
</dbReference>
<evidence type="ECO:0000256" key="4">
    <source>
        <dbReference type="ARBA" id="ARBA00022917"/>
    </source>
</evidence>
<feature type="coiled-coil region" evidence="6">
    <location>
        <begin position="117"/>
        <end position="155"/>
    </location>
</feature>
<dbReference type="CDD" id="cd00520">
    <property type="entry name" value="RRF"/>
    <property type="match status" value="1"/>
</dbReference>
<protein>
    <recommendedName>
        <fullName evidence="5">Ribosome-recycling factor</fullName>
        <shortName evidence="5">RRF</shortName>
    </recommendedName>
    <alternativeName>
        <fullName evidence="5">Ribosome-releasing factor</fullName>
    </alternativeName>
</protein>
<name>D7CM33_SYNLT</name>
<dbReference type="Gene3D" id="1.10.132.20">
    <property type="entry name" value="Ribosome-recycling factor"/>
    <property type="match status" value="1"/>
</dbReference>
<dbReference type="Gene3D" id="3.30.1360.40">
    <property type="match status" value="1"/>
</dbReference>
<dbReference type="RefSeq" id="WP_013175170.1">
    <property type="nucleotide sequence ID" value="NC_014220.1"/>
</dbReference>
<evidence type="ECO:0000256" key="3">
    <source>
        <dbReference type="ARBA" id="ARBA00022490"/>
    </source>
</evidence>
<dbReference type="Pfam" id="PF01765">
    <property type="entry name" value="RRF"/>
    <property type="match status" value="1"/>
</dbReference>